<evidence type="ECO:0000313" key="2">
    <source>
        <dbReference type="EMBL" id="KAF3320067.1"/>
    </source>
</evidence>
<dbReference type="PANTHER" id="PTHR44259:SF107">
    <property type="entry name" value="F-BOX PROTEIN SKIP23-LIKE"/>
    <property type="match status" value="1"/>
</dbReference>
<reference evidence="2" key="1">
    <citation type="submission" date="2020-01" db="EMBL/GenBank/DDBJ databases">
        <title>Genome sequence of Kobresia littledalei, the first chromosome-level genome in the family Cyperaceae.</title>
        <authorList>
            <person name="Qu G."/>
        </authorList>
    </citation>
    <scope>NUCLEOTIDE SEQUENCE</scope>
    <source>
        <strain evidence="2">C.B.Clarke</strain>
        <tissue evidence="2">Leaf</tissue>
    </source>
</reference>
<dbReference type="EMBL" id="SWLB01000166">
    <property type="protein sequence ID" value="KAF3320067.1"/>
    <property type="molecule type" value="Genomic_DNA"/>
</dbReference>
<name>A0A833V1S8_9POAL</name>
<dbReference type="Proteomes" id="UP000623129">
    <property type="component" value="Unassembled WGS sequence"/>
</dbReference>
<evidence type="ECO:0000313" key="3">
    <source>
        <dbReference type="Proteomes" id="UP000623129"/>
    </source>
</evidence>
<dbReference type="InterPro" id="IPR050942">
    <property type="entry name" value="F-box_BR-signaling"/>
</dbReference>
<accession>A0A833V1S8</accession>
<dbReference type="OrthoDB" id="619048at2759"/>
<dbReference type="InterPro" id="IPR005174">
    <property type="entry name" value="KIB1-4_b-propeller"/>
</dbReference>
<keyword evidence="3" id="KW-1185">Reference proteome</keyword>
<organism evidence="2 3">
    <name type="scientific">Carex littledalei</name>
    <dbReference type="NCBI Taxonomy" id="544730"/>
    <lineage>
        <taxon>Eukaryota</taxon>
        <taxon>Viridiplantae</taxon>
        <taxon>Streptophyta</taxon>
        <taxon>Embryophyta</taxon>
        <taxon>Tracheophyta</taxon>
        <taxon>Spermatophyta</taxon>
        <taxon>Magnoliopsida</taxon>
        <taxon>Liliopsida</taxon>
        <taxon>Poales</taxon>
        <taxon>Cyperaceae</taxon>
        <taxon>Cyperoideae</taxon>
        <taxon>Cariceae</taxon>
        <taxon>Carex</taxon>
        <taxon>Carex subgen. Euthyceras</taxon>
    </lineage>
</organism>
<feature type="domain" description="KIB1-4 beta-propeller" evidence="1">
    <location>
        <begin position="8"/>
        <end position="179"/>
    </location>
</feature>
<comment type="caution">
    <text evidence="2">The sequence shown here is derived from an EMBL/GenBank/DDBJ whole genome shotgun (WGS) entry which is preliminary data.</text>
</comment>
<proteinExistence type="predicted"/>
<gene>
    <name evidence="2" type="ORF">FCM35_KLT22334</name>
</gene>
<sequence length="209" mass="24578">MILVGCKAVPAFWKPGDSSWTVISVITPTIDDVIYFNGHFYFVTCQNQLLFLDFQPDPKMYDIRSPRIVLRRPIAQSYLVDYFGHLLLVERWDRDCIEKRHYKTRYFKVLRPDFEKKKVYKWKTIGEVALFLGTNDSIVIYPSELVPGCKCKTNSIYFTDVTRTLSDEIFGCDDMGIFNTRDKTFGTFYPPEIRHTRVGTPIWFTPNPW</sequence>
<protein>
    <recommendedName>
        <fullName evidence="1">KIB1-4 beta-propeller domain-containing protein</fullName>
    </recommendedName>
</protein>
<evidence type="ECO:0000259" key="1">
    <source>
        <dbReference type="Pfam" id="PF03478"/>
    </source>
</evidence>
<dbReference type="Pfam" id="PF03478">
    <property type="entry name" value="Beta-prop_KIB1-4"/>
    <property type="match status" value="1"/>
</dbReference>
<dbReference type="PANTHER" id="PTHR44259">
    <property type="entry name" value="OS07G0183000 PROTEIN-RELATED"/>
    <property type="match status" value="1"/>
</dbReference>
<dbReference type="AlphaFoldDB" id="A0A833V1S8"/>